<reference evidence="2 3" key="1">
    <citation type="submission" date="2017-09" db="EMBL/GenBank/DDBJ databases">
        <title>Complete genome of Salmonella enterica subsp. diarizonae isolated from stool of a patient with bacterial enteropathy.</title>
        <authorList>
            <person name="Zhou J."/>
            <person name="Chen Q."/>
            <person name="Guo L."/>
            <person name="Fan J."/>
        </authorList>
    </citation>
    <scope>NUCLEOTIDE SEQUENCE [LARGE SCALE GENOMIC DNA]</scope>
    <source>
        <strain evidence="2 3">HZS154</strain>
    </source>
</reference>
<dbReference type="NCBIfam" id="NF033859">
    <property type="entry name" value="SMEK_N"/>
    <property type="match status" value="1"/>
</dbReference>
<dbReference type="InterPro" id="IPR047740">
    <property type="entry name" value="SMEK_dom"/>
</dbReference>
<sequence length="299" mass="33977">MIDSLIRNLQSDIALLQLYIAQRKQAGFHDMERMIESLTIFMFRALKMGELENMNQIKVNFPAIDLADNQNMVAVQVTTNASPAKIKKTITAFEKTNELGVSLKDKYSVLYIFGFCKSSKSSVPSYCKIIDPSYFVNELCDKADEDMILDMLDAIHRHQDYTSLHPWNDKDSLEIILNIINRNAIKHRMNCEGSIFDMLTGLKEINEVITKGTIQRKQRSKSISDFNDQSMVKFLRDVMGDLSVIQAIVNKSKINQGDMVCISYEDMITIDKLKAKIANDSSEIASLNNIDITLNIVDL</sequence>
<feature type="domain" description="SMEK" evidence="1">
    <location>
        <begin position="9"/>
        <end position="121"/>
    </location>
</feature>
<name>A0A2I5HGE6_SALDZ</name>
<evidence type="ECO:0000313" key="3">
    <source>
        <dbReference type="Proteomes" id="UP000230639"/>
    </source>
</evidence>
<accession>A0A2I5HGE6</accession>
<proteinExistence type="predicted"/>
<evidence type="ECO:0000313" key="2">
    <source>
        <dbReference type="EMBL" id="ATW54341.1"/>
    </source>
</evidence>
<organism evidence="2 3">
    <name type="scientific">Salmonella diarizonae</name>
    <dbReference type="NCBI Taxonomy" id="59204"/>
    <lineage>
        <taxon>Bacteria</taxon>
        <taxon>Pseudomonadati</taxon>
        <taxon>Pseudomonadota</taxon>
        <taxon>Gammaproteobacteria</taxon>
        <taxon>Enterobacterales</taxon>
        <taxon>Enterobacteriaceae</taxon>
        <taxon>Salmonella</taxon>
    </lineage>
</organism>
<dbReference type="EMBL" id="CP023345">
    <property type="protein sequence ID" value="ATW54341.1"/>
    <property type="molecule type" value="Genomic_DNA"/>
</dbReference>
<gene>
    <name evidence="2" type="ORF">CNQ75_07225</name>
</gene>
<dbReference type="Pfam" id="PF21941">
    <property type="entry name" value="SMEK_N"/>
    <property type="match status" value="1"/>
</dbReference>
<dbReference type="RefSeq" id="WP_063390529.1">
    <property type="nucleotide sequence ID" value="NZ_CP011288.1"/>
</dbReference>
<dbReference type="AlphaFoldDB" id="A0A2I5HGE6"/>
<evidence type="ECO:0000259" key="1">
    <source>
        <dbReference type="Pfam" id="PF21941"/>
    </source>
</evidence>
<dbReference type="Proteomes" id="UP000230639">
    <property type="component" value="Chromosome"/>
</dbReference>
<protein>
    <submittedName>
        <fullName evidence="2">Regulator</fullName>
    </submittedName>
</protein>
<dbReference type="STRING" id="59204.UQ49_13785"/>